<dbReference type="PANTHER" id="PTHR47926:SF452">
    <property type="entry name" value="PENTATRICOPEPTIDE REPEAT-CONTAINING PROTEIN"/>
    <property type="match status" value="1"/>
</dbReference>
<feature type="region of interest" description="Disordered" evidence="3">
    <location>
        <begin position="1"/>
        <end position="39"/>
    </location>
</feature>
<evidence type="ECO:0000256" key="1">
    <source>
        <dbReference type="ARBA" id="ARBA00022737"/>
    </source>
</evidence>
<evidence type="ECO:0000313" key="6">
    <source>
        <dbReference type="Proteomes" id="UP001552299"/>
    </source>
</evidence>
<feature type="region of interest" description="Disordered" evidence="3">
    <location>
        <begin position="61"/>
        <end position="88"/>
    </location>
</feature>
<dbReference type="InterPro" id="IPR002182">
    <property type="entry name" value="NB-ARC"/>
</dbReference>
<keyword evidence="1" id="KW-0677">Repeat</keyword>
<dbReference type="PROSITE" id="PS51375">
    <property type="entry name" value="PPR"/>
    <property type="match status" value="2"/>
</dbReference>
<sequence length="505" mass="56369">MARSAAEYPPLELSLRWQDPEPPSSSIATTAEEMSGGVVESAEGVGDDLGVINMELVEDPAAPKIEAGLNNQKEQNRGGEEIEVSPELSRSLEAMTLSTQNDGGATELSKDKSSNYTVMVPSAGAKVYEKMADAGSAVKPDSRREVVQKLDKVPVEVSIFLHLLESTKQERQHELYKARETGFLPRNNLISRGKDKEFVMQWLRKPSNEHSGIDLYRNISLLSVMGYGGMGKTTLLQHVYEDDMAEEFDLKMSMKDARQTFDRMSDRNIVDKLLERLMVDRVAYAKSCEFDCALRVFDERPYHDIAIWNVLISGYEQNERPKEALAAFNELQDANVEPNQLTLVVALSACSQLGAIEMNMYSKCGDLENALYVFRSVKNRNVFVWGSMIAGLAMHGRGKEALDSFKEMQEAKVKPSHVTFTNILSVCSHAVLVKEGRMYSSQMLPLYEIAPDIEHDGCMVDILGRAGRLEEAMDPRCKVFDPGGLIIIFTSISLSITRLDRVEPF</sequence>
<keyword evidence="6" id="KW-1185">Reference proteome</keyword>
<accession>A0ABD0UWD1</accession>
<dbReference type="PANTHER" id="PTHR47926">
    <property type="entry name" value="PENTATRICOPEPTIDE REPEAT-CONTAINING PROTEIN"/>
    <property type="match status" value="1"/>
</dbReference>
<dbReference type="FunFam" id="1.25.40.10:FF:000158">
    <property type="entry name" value="pentatricopeptide repeat-containing protein At2g33680"/>
    <property type="match status" value="1"/>
</dbReference>
<evidence type="ECO:0000313" key="5">
    <source>
        <dbReference type="EMBL" id="KAL0917164.1"/>
    </source>
</evidence>
<dbReference type="Pfam" id="PF00931">
    <property type="entry name" value="NB-ARC"/>
    <property type="match status" value="1"/>
</dbReference>
<dbReference type="InterPro" id="IPR027417">
    <property type="entry name" value="P-loop_NTPase"/>
</dbReference>
<dbReference type="Pfam" id="PF13041">
    <property type="entry name" value="PPR_2"/>
    <property type="match status" value="2"/>
</dbReference>
<dbReference type="NCBIfam" id="TIGR00756">
    <property type="entry name" value="PPR"/>
    <property type="match status" value="2"/>
</dbReference>
<proteinExistence type="predicted"/>
<dbReference type="GO" id="GO:0099402">
    <property type="term" value="P:plant organ development"/>
    <property type="evidence" value="ECO:0007669"/>
    <property type="project" value="UniProtKB-ARBA"/>
</dbReference>
<protein>
    <recommendedName>
        <fullName evidence="4">NB-ARC domain-containing protein</fullName>
    </recommendedName>
</protein>
<gene>
    <name evidence="5" type="ORF">M5K25_012211</name>
</gene>
<comment type="caution">
    <text evidence="5">The sequence shown here is derived from an EMBL/GenBank/DDBJ whole genome shotgun (WGS) entry which is preliminary data.</text>
</comment>
<dbReference type="Proteomes" id="UP001552299">
    <property type="component" value="Unassembled WGS sequence"/>
</dbReference>
<dbReference type="AlphaFoldDB" id="A0ABD0UWD1"/>
<organism evidence="5 6">
    <name type="scientific">Dendrobium thyrsiflorum</name>
    <name type="common">Pinecone-like raceme dendrobium</name>
    <name type="synonym">Orchid</name>
    <dbReference type="NCBI Taxonomy" id="117978"/>
    <lineage>
        <taxon>Eukaryota</taxon>
        <taxon>Viridiplantae</taxon>
        <taxon>Streptophyta</taxon>
        <taxon>Embryophyta</taxon>
        <taxon>Tracheophyta</taxon>
        <taxon>Spermatophyta</taxon>
        <taxon>Magnoliopsida</taxon>
        <taxon>Liliopsida</taxon>
        <taxon>Asparagales</taxon>
        <taxon>Orchidaceae</taxon>
        <taxon>Epidendroideae</taxon>
        <taxon>Malaxideae</taxon>
        <taxon>Dendrobiinae</taxon>
        <taxon>Dendrobium</taxon>
    </lineage>
</organism>
<name>A0ABD0UWD1_DENTH</name>
<feature type="domain" description="NB-ARC" evidence="4">
    <location>
        <begin position="218"/>
        <end position="277"/>
    </location>
</feature>
<dbReference type="EMBL" id="JANQDX010000010">
    <property type="protein sequence ID" value="KAL0917164.1"/>
    <property type="molecule type" value="Genomic_DNA"/>
</dbReference>
<dbReference type="InterPro" id="IPR046960">
    <property type="entry name" value="PPR_At4g14850-like_plant"/>
</dbReference>
<evidence type="ECO:0000259" key="4">
    <source>
        <dbReference type="Pfam" id="PF00931"/>
    </source>
</evidence>
<feature type="repeat" description="PPR" evidence="2">
    <location>
        <begin position="304"/>
        <end position="338"/>
    </location>
</feature>
<evidence type="ECO:0000256" key="2">
    <source>
        <dbReference type="PROSITE-ProRule" id="PRU00708"/>
    </source>
</evidence>
<dbReference type="InterPro" id="IPR002885">
    <property type="entry name" value="PPR_rpt"/>
</dbReference>
<reference evidence="5 6" key="1">
    <citation type="journal article" date="2024" name="Plant Biotechnol. J.">
        <title>Dendrobium thyrsiflorum genome and its molecular insights into genes involved in important horticultural traits.</title>
        <authorList>
            <person name="Chen B."/>
            <person name="Wang J.Y."/>
            <person name="Zheng P.J."/>
            <person name="Li K.L."/>
            <person name="Liang Y.M."/>
            <person name="Chen X.F."/>
            <person name="Zhang C."/>
            <person name="Zhao X."/>
            <person name="He X."/>
            <person name="Zhang G.Q."/>
            <person name="Liu Z.J."/>
            <person name="Xu Q."/>
        </authorList>
    </citation>
    <scope>NUCLEOTIDE SEQUENCE [LARGE SCALE GENOMIC DNA]</scope>
    <source>
        <strain evidence="5">GZMU011</strain>
    </source>
</reference>
<dbReference type="SUPFAM" id="SSF52540">
    <property type="entry name" value="P-loop containing nucleoside triphosphate hydrolases"/>
    <property type="match status" value="1"/>
</dbReference>
<evidence type="ECO:0000256" key="3">
    <source>
        <dbReference type="SAM" id="MobiDB-lite"/>
    </source>
</evidence>
<dbReference type="InterPro" id="IPR011990">
    <property type="entry name" value="TPR-like_helical_dom_sf"/>
</dbReference>
<feature type="repeat" description="PPR" evidence="2">
    <location>
        <begin position="381"/>
        <end position="415"/>
    </location>
</feature>
<dbReference type="Gene3D" id="1.25.40.10">
    <property type="entry name" value="Tetratricopeptide repeat domain"/>
    <property type="match status" value="2"/>
</dbReference>